<dbReference type="SMART" id="SM00220">
    <property type="entry name" value="S_TKc"/>
    <property type="match status" value="1"/>
</dbReference>
<dbReference type="AlphaFoldDB" id="A0AAD7V4T8"/>
<evidence type="ECO:0000313" key="6">
    <source>
        <dbReference type="Proteomes" id="UP001234581"/>
    </source>
</evidence>
<evidence type="ECO:0000256" key="2">
    <source>
        <dbReference type="ARBA" id="ARBA00022741"/>
    </source>
</evidence>
<dbReference type="InterPro" id="IPR011009">
    <property type="entry name" value="Kinase-like_dom_sf"/>
</dbReference>
<keyword evidence="3" id="KW-0067">ATP-binding</keyword>
<dbReference type="InterPro" id="IPR000719">
    <property type="entry name" value="Prot_kinase_dom"/>
</dbReference>
<protein>
    <recommendedName>
        <fullName evidence="4">Protein kinase domain-containing protein</fullName>
    </recommendedName>
</protein>
<dbReference type="InterPro" id="IPR050117">
    <property type="entry name" value="MAPK"/>
</dbReference>
<comment type="caution">
    <text evidence="5">The sequence shown here is derived from an EMBL/GenBank/DDBJ whole genome shotgun (WGS) entry which is preliminary data.</text>
</comment>
<organism evidence="5 6">
    <name type="scientific">Lichtheimia ornata</name>
    <dbReference type="NCBI Taxonomy" id="688661"/>
    <lineage>
        <taxon>Eukaryota</taxon>
        <taxon>Fungi</taxon>
        <taxon>Fungi incertae sedis</taxon>
        <taxon>Mucoromycota</taxon>
        <taxon>Mucoromycotina</taxon>
        <taxon>Mucoromycetes</taxon>
        <taxon>Mucorales</taxon>
        <taxon>Lichtheimiaceae</taxon>
        <taxon>Lichtheimia</taxon>
    </lineage>
</organism>
<dbReference type="PROSITE" id="PS50011">
    <property type="entry name" value="PROTEIN_KINASE_DOM"/>
    <property type="match status" value="1"/>
</dbReference>
<name>A0AAD7V4T8_9FUNG</name>
<reference evidence="5 6" key="1">
    <citation type="submission" date="2023-03" db="EMBL/GenBank/DDBJ databases">
        <title>Genome sequence of Lichtheimia ornata CBS 291.66.</title>
        <authorList>
            <person name="Mohabir J.T."/>
            <person name="Shea T.P."/>
            <person name="Kurbessoian T."/>
            <person name="Berby B."/>
            <person name="Fontaine J."/>
            <person name="Livny J."/>
            <person name="Gnirke A."/>
            <person name="Stajich J.E."/>
            <person name="Cuomo C.A."/>
        </authorList>
    </citation>
    <scope>NUCLEOTIDE SEQUENCE [LARGE SCALE GENOMIC DNA]</scope>
    <source>
        <strain evidence="5">CBS 291.66</strain>
    </source>
</reference>
<evidence type="ECO:0000256" key="1">
    <source>
        <dbReference type="ARBA" id="ARBA00022527"/>
    </source>
</evidence>
<dbReference type="GO" id="GO:0005524">
    <property type="term" value="F:ATP binding"/>
    <property type="evidence" value="ECO:0007669"/>
    <property type="project" value="UniProtKB-KW"/>
</dbReference>
<dbReference type="Pfam" id="PF00069">
    <property type="entry name" value="Pkinase"/>
    <property type="match status" value="1"/>
</dbReference>
<evidence type="ECO:0000259" key="4">
    <source>
        <dbReference type="PROSITE" id="PS50011"/>
    </source>
</evidence>
<keyword evidence="1" id="KW-0808">Transferase</keyword>
<dbReference type="PANTHER" id="PTHR24055">
    <property type="entry name" value="MITOGEN-ACTIVATED PROTEIN KINASE"/>
    <property type="match status" value="1"/>
</dbReference>
<dbReference type="EMBL" id="JARTCD010000022">
    <property type="protein sequence ID" value="KAJ8658810.1"/>
    <property type="molecule type" value="Genomic_DNA"/>
</dbReference>
<accession>A0AAD7V4T8</accession>
<dbReference type="SUPFAM" id="SSF56112">
    <property type="entry name" value="Protein kinase-like (PK-like)"/>
    <property type="match status" value="1"/>
</dbReference>
<sequence>MAAGVFATVEKSLLHHRVVAAKSYKAQHGRLVKRHCERELRALRAIRANSERHAWEHHVIYLLDVQKNASECNLLFPFYDKTLLDFVSGCDQGFAFNAVYQLAQGLDFLHNQGIIHCDLSPSNVLVDSTNNNHMVIADFGCAHFIMQHVTDDSAPSNDMEEQDNEEIGTLIYKAPEHLFGSRLYAPSTDIWSLGSIFCHLLRGDPLFTGESDIEQIGQIVRILGPPPTVVLDEEMCRYPDADKLIFFGDPADHDSGSSHCDDDDDIISEEDDSSEYADLMAMISAQRQAYANLLAVPYARPLIQGMLNWSVRNRLTTSEIFRLTNDREDNQIEE</sequence>
<dbReference type="InterPro" id="IPR008266">
    <property type="entry name" value="Tyr_kinase_AS"/>
</dbReference>
<evidence type="ECO:0000313" key="5">
    <source>
        <dbReference type="EMBL" id="KAJ8658810.1"/>
    </source>
</evidence>
<dbReference type="GO" id="GO:0004674">
    <property type="term" value="F:protein serine/threonine kinase activity"/>
    <property type="evidence" value="ECO:0007669"/>
    <property type="project" value="UniProtKB-KW"/>
</dbReference>
<dbReference type="PROSITE" id="PS00109">
    <property type="entry name" value="PROTEIN_KINASE_TYR"/>
    <property type="match status" value="1"/>
</dbReference>
<dbReference type="Proteomes" id="UP001234581">
    <property type="component" value="Unassembled WGS sequence"/>
</dbReference>
<keyword evidence="1" id="KW-0723">Serine/threonine-protein kinase</keyword>
<dbReference type="GeneID" id="83212948"/>
<keyword evidence="6" id="KW-1185">Reference proteome</keyword>
<gene>
    <name evidence="5" type="ORF">O0I10_005536</name>
</gene>
<dbReference type="RefSeq" id="XP_058343723.1">
    <property type="nucleotide sequence ID" value="XM_058485576.1"/>
</dbReference>
<keyword evidence="2" id="KW-0547">Nucleotide-binding</keyword>
<dbReference type="Gene3D" id="1.10.510.10">
    <property type="entry name" value="Transferase(Phosphotransferase) domain 1"/>
    <property type="match status" value="1"/>
</dbReference>
<proteinExistence type="predicted"/>
<feature type="domain" description="Protein kinase" evidence="4">
    <location>
        <begin position="1"/>
        <end position="334"/>
    </location>
</feature>
<keyword evidence="1" id="KW-0418">Kinase</keyword>
<evidence type="ECO:0000256" key="3">
    <source>
        <dbReference type="ARBA" id="ARBA00022840"/>
    </source>
</evidence>